<dbReference type="Gene3D" id="3.20.20.60">
    <property type="entry name" value="Phosphoenolpyruvate-binding domains"/>
    <property type="match status" value="1"/>
</dbReference>
<keyword evidence="8 17" id="KW-0813">Transport</keyword>
<feature type="binding site" evidence="19">
    <location>
        <position position="333"/>
    </location>
    <ligand>
        <name>phosphoenolpyruvate</name>
        <dbReference type="ChEBI" id="CHEBI:58702"/>
    </ligand>
</feature>
<keyword evidence="11 17" id="KW-0808">Transferase</keyword>
<keyword evidence="14 17" id="KW-0418">Kinase</keyword>
<dbReference type="SUPFAM" id="SSF47831">
    <property type="entry name" value="Enzyme I of the PEP:sugar phosphotransferase system HPr-binding (sub)domain"/>
    <property type="match status" value="1"/>
</dbReference>
<dbReference type="InterPro" id="IPR024692">
    <property type="entry name" value="PTS_EI"/>
</dbReference>
<keyword evidence="15 17" id="KW-0460">Magnesium</keyword>
<dbReference type="InterPro" id="IPR006318">
    <property type="entry name" value="PTS_EI-like"/>
</dbReference>
<feature type="binding site" evidence="20">
    <location>
        <position position="456"/>
    </location>
    <ligand>
        <name>Mg(2+)</name>
        <dbReference type="ChEBI" id="CHEBI:18420"/>
    </ligand>
</feature>
<feature type="binding site" evidence="19">
    <location>
        <position position="297"/>
    </location>
    <ligand>
        <name>phosphoenolpyruvate</name>
        <dbReference type="ChEBI" id="CHEBI:58702"/>
    </ligand>
</feature>
<evidence type="ECO:0000256" key="7">
    <source>
        <dbReference type="ARBA" id="ARBA00016544"/>
    </source>
</evidence>
<dbReference type="OrthoDB" id="9765468at2"/>
<feature type="active site" description="Tele-phosphohistidine intermediate" evidence="18">
    <location>
        <position position="189"/>
    </location>
</feature>
<dbReference type="GO" id="GO:0009401">
    <property type="term" value="P:phosphoenolpyruvate-dependent sugar phosphotransferase system"/>
    <property type="evidence" value="ECO:0007669"/>
    <property type="project" value="UniProtKB-KW"/>
</dbReference>
<evidence type="ECO:0000256" key="9">
    <source>
        <dbReference type="ARBA" id="ARBA00022490"/>
    </source>
</evidence>
<comment type="caution">
    <text evidence="24">The sequence shown here is derived from an EMBL/GenBank/DDBJ whole genome shotgun (WGS) entry which is preliminary data.</text>
</comment>
<dbReference type="InterPro" id="IPR023151">
    <property type="entry name" value="PEP_util_CS"/>
</dbReference>
<dbReference type="InterPro" id="IPR000121">
    <property type="entry name" value="PEP_util_C"/>
</dbReference>
<comment type="catalytic activity">
    <reaction evidence="1 17">
        <text>L-histidyl-[protein] + phosphoenolpyruvate = N(pros)-phospho-L-histidyl-[protein] + pyruvate</text>
        <dbReference type="Rhea" id="RHEA:23880"/>
        <dbReference type="Rhea" id="RHEA-COMP:9745"/>
        <dbReference type="Rhea" id="RHEA-COMP:9746"/>
        <dbReference type="ChEBI" id="CHEBI:15361"/>
        <dbReference type="ChEBI" id="CHEBI:29979"/>
        <dbReference type="ChEBI" id="CHEBI:58702"/>
        <dbReference type="ChEBI" id="CHEBI:64837"/>
        <dbReference type="EC" id="2.7.3.9"/>
    </reaction>
</comment>
<evidence type="ECO:0000256" key="19">
    <source>
        <dbReference type="PIRSR" id="PIRSR000732-2"/>
    </source>
</evidence>
<keyword evidence="25" id="KW-1185">Reference proteome</keyword>
<organism evidence="24 25">
    <name type="scientific">Brevibacillus fluminis</name>
    <dbReference type="NCBI Taxonomy" id="511487"/>
    <lineage>
        <taxon>Bacteria</taxon>
        <taxon>Bacillati</taxon>
        <taxon>Bacillota</taxon>
        <taxon>Bacilli</taxon>
        <taxon>Bacillales</taxon>
        <taxon>Paenibacillaceae</taxon>
        <taxon>Brevibacillus</taxon>
    </lineage>
</organism>
<evidence type="ECO:0000256" key="6">
    <source>
        <dbReference type="ARBA" id="ARBA00012232"/>
    </source>
</evidence>
<dbReference type="Proteomes" id="UP000271031">
    <property type="component" value="Unassembled WGS sequence"/>
</dbReference>
<dbReference type="SUPFAM" id="SSF51621">
    <property type="entry name" value="Phosphoenolpyruvate/pyruvate domain"/>
    <property type="match status" value="1"/>
</dbReference>
<evidence type="ECO:0000256" key="18">
    <source>
        <dbReference type="PIRSR" id="PIRSR000732-1"/>
    </source>
</evidence>
<dbReference type="AlphaFoldDB" id="A0A3M8D4H0"/>
<dbReference type="GO" id="GO:0008965">
    <property type="term" value="F:phosphoenolpyruvate-protein phosphotransferase activity"/>
    <property type="evidence" value="ECO:0007669"/>
    <property type="project" value="UniProtKB-EC"/>
</dbReference>
<feature type="active site" description="Proton donor" evidence="18">
    <location>
        <position position="503"/>
    </location>
</feature>
<dbReference type="InterPro" id="IPR008731">
    <property type="entry name" value="PTS_EIN"/>
</dbReference>
<dbReference type="GO" id="GO:0005737">
    <property type="term" value="C:cytoplasm"/>
    <property type="evidence" value="ECO:0007669"/>
    <property type="project" value="UniProtKB-SubCell"/>
</dbReference>
<evidence type="ECO:0000256" key="5">
    <source>
        <dbReference type="ARBA" id="ARBA00007837"/>
    </source>
</evidence>
<evidence type="ECO:0000256" key="1">
    <source>
        <dbReference type="ARBA" id="ARBA00000683"/>
    </source>
</evidence>
<dbReference type="EC" id="2.7.3.9" evidence="6 17"/>
<dbReference type="RefSeq" id="WP_122920285.1">
    <property type="nucleotide sequence ID" value="NZ_RHHQ01000019.1"/>
</dbReference>
<protein>
    <recommendedName>
        <fullName evidence="7 17">Phosphoenolpyruvate-protein phosphotransferase</fullName>
        <ecNumber evidence="6 17">2.7.3.9</ecNumber>
    </recommendedName>
    <alternativeName>
        <fullName evidence="16 17">Phosphotransferase system, enzyme I</fullName>
    </alternativeName>
</protein>
<dbReference type="GO" id="GO:0016301">
    <property type="term" value="F:kinase activity"/>
    <property type="evidence" value="ECO:0007669"/>
    <property type="project" value="UniProtKB-KW"/>
</dbReference>
<keyword evidence="10 17" id="KW-0762">Sugar transport</keyword>
<gene>
    <name evidence="24" type="primary">ptsP</name>
    <name evidence="24" type="ORF">EDM56_23090</name>
</gene>
<evidence type="ECO:0000256" key="20">
    <source>
        <dbReference type="PIRSR" id="PIRSR000732-3"/>
    </source>
</evidence>
<dbReference type="Pfam" id="PF02896">
    <property type="entry name" value="PEP-utilizers_C"/>
    <property type="match status" value="1"/>
</dbReference>
<dbReference type="PANTHER" id="PTHR46244">
    <property type="entry name" value="PHOSPHOENOLPYRUVATE-PROTEIN PHOSPHOTRANSFERASE"/>
    <property type="match status" value="1"/>
</dbReference>
<evidence type="ECO:0000313" key="25">
    <source>
        <dbReference type="Proteomes" id="UP000271031"/>
    </source>
</evidence>
<evidence type="ECO:0000256" key="2">
    <source>
        <dbReference type="ARBA" id="ARBA00001946"/>
    </source>
</evidence>
<proteinExistence type="inferred from homology"/>
<accession>A0A3M8D4H0</accession>
<dbReference type="Gene3D" id="1.10.274.10">
    <property type="entry name" value="PtsI, HPr-binding domain"/>
    <property type="match status" value="1"/>
</dbReference>
<evidence type="ECO:0000256" key="11">
    <source>
        <dbReference type="ARBA" id="ARBA00022679"/>
    </source>
</evidence>
<dbReference type="InterPro" id="IPR036637">
    <property type="entry name" value="Phosphohistidine_dom_sf"/>
</dbReference>
<keyword evidence="12 17" id="KW-0598">Phosphotransferase system</keyword>
<dbReference type="PIRSF" id="PIRSF000732">
    <property type="entry name" value="PTS_enzyme_I"/>
    <property type="match status" value="1"/>
</dbReference>
<dbReference type="FunFam" id="3.20.20.60:FF:000007">
    <property type="entry name" value="Phosphoenolpyruvate-protein phosphotransferase"/>
    <property type="match status" value="1"/>
</dbReference>
<dbReference type="PROSITE" id="PS00742">
    <property type="entry name" value="PEP_ENZYMES_2"/>
    <property type="match status" value="1"/>
</dbReference>
<dbReference type="InterPro" id="IPR036618">
    <property type="entry name" value="PtsI_HPr-bd_sf"/>
</dbReference>
<evidence type="ECO:0000259" key="21">
    <source>
        <dbReference type="Pfam" id="PF00391"/>
    </source>
</evidence>
<evidence type="ECO:0000256" key="8">
    <source>
        <dbReference type="ARBA" id="ARBA00022448"/>
    </source>
</evidence>
<feature type="binding site" evidence="19">
    <location>
        <begin position="455"/>
        <end position="456"/>
    </location>
    <ligand>
        <name>phosphoenolpyruvate</name>
        <dbReference type="ChEBI" id="CHEBI:58702"/>
    </ligand>
</feature>
<dbReference type="Gene3D" id="3.50.30.10">
    <property type="entry name" value="Phosphohistidine domain"/>
    <property type="match status" value="1"/>
</dbReference>
<dbReference type="Pfam" id="PF05524">
    <property type="entry name" value="PEP-utilisers_N"/>
    <property type="match status" value="1"/>
</dbReference>
<dbReference type="InterPro" id="IPR015813">
    <property type="entry name" value="Pyrv/PenolPyrv_kinase-like_dom"/>
</dbReference>
<evidence type="ECO:0000259" key="23">
    <source>
        <dbReference type="Pfam" id="PF05524"/>
    </source>
</evidence>
<dbReference type="Pfam" id="PF00391">
    <property type="entry name" value="PEP-utilizers"/>
    <property type="match status" value="1"/>
</dbReference>
<reference evidence="24 25" key="1">
    <citation type="submission" date="2018-10" db="EMBL/GenBank/DDBJ databases">
        <title>Phylogenomics of Brevibacillus.</title>
        <authorList>
            <person name="Dunlap C."/>
        </authorList>
    </citation>
    <scope>NUCLEOTIDE SEQUENCE [LARGE SCALE GENOMIC DNA]</scope>
    <source>
        <strain evidence="24 25">JCM 15716</strain>
    </source>
</reference>
<comment type="subcellular location">
    <subcellularLocation>
        <location evidence="4 17">Cytoplasm</location>
    </subcellularLocation>
</comment>
<sequence>MVKGIPVSFGVGIARAVCLSAKETQAVHVDSQPANVEQELKKLHDSIERSTAELNRLHEQVSQEIGAAEAAILDAHLAFLQDPAFAGEMKTQIQEQQLYAVQAVQQVMEHFAAIFESLDDSYMRERAADVRDVGKRMIKNINNPEGDAQEAYTEPFVLVAEDVTPSDTISLPRQLVRAIVAAKGGATSHAAILARSLGIPAVMGAGPELLTQTANGDLVIVDGTSGSIHINPDEETLARYQKQAERERAEMEQLEKLRDLPAQTTDGRRIELVANIGRPEETEAVLAKGAEGVGLFRSEFLFMDREQLPTEEEQFAAYRDAISGMAGKPVIIRTLDVGGDKHLPYLDMPKEENPFLGWRAIRISLDRIDLFKEQLRAILRASAFGKALIMFPMISHVEQIRRAKGLVEEVKQELRQEGIAFDEAIPLGIMIEIPAACLIADALAAEVDFFSIGTNDLVQYTLAVDRMNERLSDLYSYFHPAVLRLIQQVIDASHRNGIWTGMCGEMAADPLAAPLLLGMGLDEFSCNANSLPRVKEQIRRMSYESAQEVAKNALALSTPDEVKTYLASL</sequence>
<keyword evidence="9 17" id="KW-0963">Cytoplasm</keyword>
<evidence type="ECO:0000313" key="24">
    <source>
        <dbReference type="EMBL" id="RNB82788.1"/>
    </source>
</evidence>
<comment type="similarity">
    <text evidence="5 17">Belongs to the PEP-utilizing enzyme family.</text>
</comment>
<evidence type="ECO:0000256" key="3">
    <source>
        <dbReference type="ARBA" id="ARBA00002728"/>
    </source>
</evidence>
<evidence type="ECO:0000256" key="4">
    <source>
        <dbReference type="ARBA" id="ARBA00004496"/>
    </source>
</evidence>
<evidence type="ECO:0000256" key="15">
    <source>
        <dbReference type="ARBA" id="ARBA00022842"/>
    </source>
</evidence>
<dbReference type="InterPro" id="IPR008279">
    <property type="entry name" value="PEP-util_enz_mobile_dom"/>
</dbReference>
<feature type="domain" description="PEP-utilising enzyme C-terminal" evidence="22">
    <location>
        <begin position="252"/>
        <end position="541"/>
    </location>
</feature>
<dbReference type="EMBL" id="RHHQ01000019">
    <property type="protein sequence ID" value="RNB82788.1"/>
    <property type="molecule type" value="Genomic_DNA"/>
</dbReference>
<evidence type="ECO:0000256" key="13">
    <source>
        <dbReference type="ARBA" id="ARBA00022723"/>
    </source>
</evidence>
<evidence type="ECO:0000256" key="16">
    <source>
        <dbReference type="ARBA" id="ARBA00033235"/>
    </source>
</evidence>
<dbReference type="InterPro" id="IPR018274">
    <property type="entry name" value="PEP_util_AS"/>
</dbReference>
<keyword evidence="13 17" id="KW-0479">Metal-binding</keyword>
<evidence type="ECO:0000256" key="12">
    <source>
        <dbReference type="ARBA" id="ARBA00022683"/>
    </source>
</evidence>
<name>A0A3M8D4H0_9BACL</name>
<comment type="cofactor">
    <cofactor evidence="2 17 20">
        <name>Mg(2+)</name>
        <dbReference type="ChEBI" id="CHEBI:18420"/>
    </cofactor>
</comment>
<dbReference type="PANTHER" id="PTHR46244:SF6">
    <property type="entry name" value="PHOSPHOENOLPYRUVATE-PROTEIN PHOSPHOTRANSFERASE"/>
    <property type="match status" value="1"/>
</dbReference>
<evidence type="ECO:0000256" key="17">
    <source>
        <dbReference type="PIRNR" id="PIRNR000732"/>
    </source>
</evidence>
<evidence type="ECO:0000259" key="22">
    <source>
        <dbReference type="Pfam" id="PF02896"/>
    </source>
</evidence>
<comment type="function">
    <text evidence="3 17">General (non sugar-specific) component of the phosphoenolpyruvate-dependent sugar phosphotransferase system (sugar PTS). This major carbohydrate active-transport system catalyzes the phosphorylation of incoming sugar substrates concomitantly with their translocation across the cell membrane. Enzyme I transfers the phosphoryl group from phosphoenolpyruvate (PEP) to the phosphoryl carrier protein (HPr).</text>
</comment>
<keyword evidence="24" id="KW-0670">Pyruvate</keyword>
<dbReference type="PRINTS" id="PR01736">
    <property type="entry name" value="PHPHTRNFRASE"/>
</dbReference>
<feature type="binding site" evidence="19">
    <location>
        <position position="466"/>
    </location>
    <ligand>
        <name>phosphoenolpyruvate</name>
        <dbReference type="ChEBI" id="CHEBI:58702"/>
    </ligand>
</feature>
<dbReference type="PROSITE" id="PS00370">
    <property type="entry name" value="PEP_ENZYMES_PHOS_SITE"/>
    <property type="match status" value="1"/>
</dbReference>
<dbReference type="GO" id="GO:0046872">
    <property type="term" value="F:metal ion binding"/>
    <property type="evidence" value="ECO:0007669"/>
    <property type="project" value="UniProtKB-KW"/>
</dbReference>
<feature type="domain" description="PEP-utilising enzyme mobile" evidence="21">
    <location>
        <begin position="154"/>
        <end position="226"/>
    </location>
</feature>
<dbReference type="InterPro" id="IPR040442">
    <property type="entry name" value="Pyrv_kinase-like_dom_sf"/>
</dbReference>
<dbReference type="InterPro" id="IPR050499">
    <property type="entry name" value="PEP-utilizing_PTS_enzyme"/>
</dbReference>
<feature type="domain" description="Phosphotransferase system enzyme I N-terminal" evidence="23">
    <location>
        <begin position="3"/>
        <end position="126"/>
    </location>
</feature>
<feature type="binding site" evidence="20">
    <location>
        <position position="432"/>
    </location>
    <ligand>
        <name>Mg(2+)</name>
        <dbReference type="ChEBI" id="CHEBI:18420"/>
    </ligand>
</feature>
<evidence type="ECO:0000256" key="10">
    <source>
        <dbReference type="ARBA" id="ARBA00022597"/>
    </source>
</evidence>
<evidence type="ECO:0000256" key="14">
    <source>
        <dbReference type="ARBA" id="ARBA00022777"/>
    </source>
</evidence>
<dbReference type="SUPFAM" id="SSF52009">
    <property type="entry name" value="Phosphohistidine domain"/>
    <property type="match status" value="1"/>
</dbReference>
<dbReference type="NCBIfam" id="TIGR01417">
    <property type="entry name" value="PTS_I_fam"/>
    <property type="match status" value="1"/>
</dbReference>